<dbReference type="PANTHER" id="PTHR31832:SF69">
    <property type="entry name" value="B-BOX-TYPE ZINC FINGER-RELATED"/>
    <property type="match status" value="1"/>
</dbReference>
<dbReference type="GO" id="GO:0009640">
    <property type="term" value="P:photomorphogenesis"/>
    <property type="evidence" value="ECO:0007669"/>
    <property type="project" value="TreeGrafter"/>
</dbReference>
<evidence type="ECO:0000256" key="6">
    <source>
        <dbReference type="ARBA" id="ARBA00023015"/>
    </source>
</evidence>
<dbReference type="InterPro" id="IPR051979">
    <property type="entry name" value="B-box_zinc_finger"/>
</dbReference>
<keyword evidence="4 9" id="KW-0863">Zinc-finger</keyword>
<dbReference type="GO" id="GO:0005634">
    <property type="term" value="C:nucleus"/>
    <property type="evidence" value="ECO:0007669"/>
    <property type="project" value="UniProtKB-SubCell"/>
</dbReference>
<dbReference type="SMART" id="SM00336">
    <property type="entry name" value="BBOX"/>
    <property type="match status" value="2"/>
</dbReference>
<comment type="caution">
    <text evidence="12">The sequence shown here is derived from an EMBL/GenBank/DDBJ whole genome shotgun (WGS) entry which is preliminary data.</text>
</comment>
<evidence type="ECO:0000256" key="8">
    <source>
        <dbReference type="ARBA" id="ARBA00023242"/>
    </source>
</evidence>
<evidence type="ECO:0000256" key="5">
    <source>
        <dbReference type="ARBA" id="ARBA00022833"/>
    </source>
</evidence>
<keyword evidence="3" id="KW-0677">Repeat</keyword>
<dbReference type="GO" id="GO:0006355">
    <property type="term" value="P:regulation of DNA-templated transcription"/>
    <property type="evidence" value="ECO:0007669"/>
    <property type="project" value="TreeGrafter"/>
</dbReference>
<accession>A0A5N6PMN4</accession>
<dbReference type="AlphaFoldDB" id="A0A5N6PMN4"/>
<reference evidence="12 13" key="1">
    <citation type="submission" date="2019-05" db="EMBL/GenBank/DDBJ databases">
        <title>Mikania micrantha, genome provides insights into the molecular mechanism of rapid growth.</title>
        <authorList>
            <person name="Liu B."/>
        </authorList>
    </citation>
    <scope>NUCLEOTIDE SEQUENCE [LARGE SCALE GENOMIC DNA]</scope>
    <source>
        <strain evidence="12">NLD-2019</strain>
        <tissue evidence="12">Leaf</tissue>
    </source>
</reference>
<keyword evidence="7" id="KW-0804">Transcription</keyword>
<evidence type="ECO:0000256" key="7">
    <source>
        <dbReference type="ARBA" id="ARBA00023163"/>
    </source>
</evidence>
<protein>
    <recommendedName>
        <fullName evidence="11">B box-type domain-containing protein</fullName>
    </recommendedName>
</protein>
<dbReference type="CDD" id="cd19821">
    <property type="entry name" value="Bbox1_BBX-like"/>
    <property type="match status" value="2"/>
</dbReference>
<keyword evidence="2" id="KW-0479">Metal-binding</keyword>
<dbReference type="Pfam" id="PF00643">
    <property type="entry name" value="zf-B_box"/>
    <property type="match status" value="1"/>
</dbReference>
<dbReference type="Proteomes" id="UP000326396">
    <property type="component" value="Linkage Group LG11"/>
</dbReference>
<dbReference type="OrthoDB" id="153872at2759"/>
<comment type="subcellular location">
    <subcellularLocation>
        <location evidence="1">Nucleus</location>
    </subcellularLocation>
</comment>
<feature type="domain" description="B box-type" evidence="11">
    <location>
        <begin position="1"/>
        <end position="47"/>
    </location>
</feature>
<evidence type="ECO:0000256" key="4">
    <source>
        <dbReference type="ARBA" id="ARBA00022771"/>
    </source>
</evidence>
<dbReference type="Gene3D" id="3.30.160.60">
    <property type="entry name" value="Classic Zinc Finger"/>
    <property type="match status" value="1"/>
</dbReference>
<evidence type="ECO:0000313" key="13">
    <source>
        <dbReference type="Proteomes" id="UP000326396"/>
    </source>
</evidence>
<proteinExistence type="predicted"/>
<dbReference type="GO" id="GO:0008270">
    <property type="term" value="F:zinc ion binding"/>
    <property type="evidence" value="ECO:0007669"/>
    <property type="project" value="UniProtKB-KW"/>
</dbReference>
<evidence type="ECO:0000256" key="10">
    <source>
        <dbReference type="SAM" id="MobiDB-lite"/>
    </source>
</evidence>
<evidence type="ECO:0000256" key="2">
    <source>
        <dbReference type="ARBA" id="ARBA00022723"/>
    </source>
</evidence>
<feature type="compositionally biased region" description="Polar residues" evidence="10">
    <location>
        <begin position="135"/>
        <end position="147"/>
    </location>
</feature>
<dbReference type="EMBL" id="SZYD01000003">
    <property type="protein sequence ID" value="KAD6794465.1"/>
    <property type="molecule type" value="Genomic_DNA"/>
</dbReference>
<name>A0A5N6PMN4_9ASTR</name>
<organism evidence="12 13">
    <name type="scientific">Mikania micrantha</name>
    <name type="common">bitter vine</name>
    <dbReference type="NCBI Taxonomy" id="192012"/>
    <lineage>
        <taxon>Eukaryota</taxon>
        <taxon>Viridiplantae</taxon>
        <taxon>Streptophyta</taxon>
        <taxon>Embryophyta</taxon>
        <taxon>Tracheophyta</taxon>
        <taxon>Spermatophyta</taxon>
        <taxon>Magnoliopsida</taxon>
        <taxon>eudicotyledons</taxon>
        <taxon>Gunneridae</taxon>
        <taxon>Pentapetalae</taxon>
        <taxon>asterids</taxon>
        <taxon>campanulids</taxon>
        <taxon>Asterales</taxon>
        <taxon>Asteraceae</taxon>
        <taxon>Asteroideae</taxon>
        <taxon>Heliantheae alliance</taxon>
        <taxon>Eupatorieae</taxon>
        <taxon>Mikania</taxon>
    </lineage>
</organism>
<evidence type="ECO:0000256" key="1">
    <source>
        <dbReference type="ARBA" id="ARBA00004123"/>
    </source>
</evidence>
<evidence type="ECO:0000259" key="11">
    <source>
        <dbReference type="PROSITE" id="PS50119"/>
    </source>
</evidence>
<evidence type="ECO:0000256" key="9">
    <source>
        <dbReference type="PROSITE-ProRule" id="PRU00024"/>
    </source>
</evidence>
<dbReference type="InterPro" id="IPR049808">
    <property type="entry name" value="CONSTANS-like_Bbox1"/>
</dbReference>
<keyword evidence="5" id="KW-0862">Zinc</keyword>
<dbReference type="PANTHER" id="PTHR31832">
    <property type="entry name" value="B-BOX ZINC FINGER PROTEIN 22"/>
    <property type="match status" value="1"/>
</dbReference>
<feature type="region of interest" description="Disordered" evidence="10">
    <location>
        <begin position="121"/>
        <end position="147"/>
    </location>
</feature>
<gene>
    <name evidence="12" type="ORF">E3N88_05361</name>
</gene>
<keyword evidence="13" id="KW-1185">Reference proteome</keyword>
<keyword evidence="8" id="KW-0539">Nucleus</keyword>
<dbReference type="InterPro" id="IPR000315">
    <property type="entry name" value="Znf_B-box"/>
</dbReference>
<evidence type="ECO:0000256" key="3">
    <source>
        <dbReference type="ARBA" id="ARBA00022737"/>
    </source>
</evidence>
<sequence length="378" mass="42699">MKIQCDMCEEKEAAVYCTADEASLCHGCDRRVHHANKLAHRHPRFSLHHSSDQPPLCDICQEKRAFLFCKEDRAILCKECDISIHGANEHTQYHSRFLLAGVKLSKSSSCYDTSSDQTLCSSNGSSEIDSRKGSMDQNYRASANSPSANNHCEGVSMVAGSISEYLMETLPGWHIEELMNPSGSHPYGSYEGYDSGACALPFMAHDPESNGDSGSFWSGNAANLVNSSSTMDDQIPRTSRFMFNEMENLEMYKDQFTYNPSSFNRPRKYDSQIKSLFDTLDPSITKMKRKGDPSFEIVMAMKFQVGLSTRLVLRIGLRSGQIWTVQKPLFNDRTGKRKQPHLWDNIQLGGVQHNNHRRRLYTSTLVAGCYQFMVMMMV</sequence>
<keyword evidence="6" id="KW-0805">Transcription regulation</keyword>
<feature type="domain" description="B box-type" evidence="11">
    <location>
        <begin position="52"/>
        <end position="99"/>
    </location>
</feature>
<dbReference type="PROSITE" id="PS50119">
    <property type="entry name" value="ZF_BBOX"/>
    <property type="match status" value="2"/>
</dbReference>
<evidence type="ECO:0000313" key="12">
    <source>
        <dbReference type="EMBL" id="KAD6794465.1"/>
    </source>
</evidence>